<reference evidence="3" key="1">
    <citation type="journal article" date="2023" name="Plant J.">
        <title>Genome sequences and population genomics provide insights into the demographic history, inbreeding, and mutation load of two 'living fossil' tree species of Dipteronia.</title>
        <authorList>
            <person name="Feng Y."/>
            <person name="Comes H.P."/>
            <person name="Chen J."/>
            <person name="Zhu S."/>
            <person name="Lu R."/>
            <person name="Zhang X."/>
            <person name="Li P."/>
            <person name="Qiu J."/>
            <person name="Olsen K.M."/>
            <person name="Qiu Y."/>
        </authorList>
    </citation>
    <scope>NUCLEOTIDE SEQUENCE</scope>
    <source>
        <strain evidence="3">KIB01</strain>
    </source>
</reference>
<evidence type="ECO:0000259" key="2">
    <source>
        <dbReference type="Pfam" id="PF13456"/>
    </source>
</evidence>
<dbReference type="GO" id="GO:0004523">
    <property type="term" value="F:RNA-DNA hybrid ribonuclease activity"/>
    <property type="evidence" value="ECO:0007669"/>
    <property type="project" value="InterPro"/>
</dbReference>
<dbReference type="Proteomes" id="UP001280121">
    <property type="component" value="Unassembled WGS sequence"/>
</dbReference>
<accession>A0AAE0CKQ6</accession>
<comment type="caution">
    <text evidence="3">The sequence shown here is derived from an EMBL/GenBank/DDBJ whole genome shotgun (WGS) entry which is preliminary data.</text>
</comment>
<dbReference type="SUPFAM" id="SSF53098">
    <property type="entry name" value="Ribonuclease H-like"/>
    <property type="match status" value="1"/>
</dbReference>
<dbReference type="PANTHER" id="PTHR47723:SF22">
    <property type="entry name" value="RNASE H TYPE-1 DOMAIN-CONTAINING PROTEIN"/>
    <property type="match status" value="1"/>
</dbReference>
<gene>
    <name evidence="3" type="ORF">Ddye_014631</name>
</gene>
<dbReference type="AlphaFoldDB" id="A0AAE0CKQ6"/>
<dbReference type="EMBL" id="JANJYI010000004">
    <property type="protein sequence ID" value="KAK2654775.1"/>
    <property type="molecule type" value="Genomic_DNA"/>
</dbReference>
<feature type="compositionally biased region" description="Polar residues" evidence="1">
    <location>
        <begin position="1"/>
        <end position="18"/>
    </location>
</feature>
<evidence type="ECO:0000256" key="1">
    <source>
        <dbReference type="SAM" id="MobiDB-lite"/>
    </source>
</evidence>
<dbReference type="CDD" id="cd06222">
    <property type="entry name" value="RNase_H_like"/>
    <property type="match status" value="1"/>
</dbReference>
<organism evidence="3 4">
    <name type="scientific">Dipteronia dyeriana</name>
    <dbReference type="NCBI Taxonomy" id="168575"/>
    <lineage>
        <taxon>Eukaryota</taxon>
        <taxon>Viridiplantae</taxon>
        <taxon>Streptophyta</taxon>
        <taxon>Embryophyta</taxon>
        <taxon>Tracheophyta</taxon>
        <taxon>Spermatophyta</taxon>
        <taxon>Magnoliopsida</taxon>
        <taxon>eudicotyledons</taxon>
        <taxon>Gunneridae</taxon>
        <taxon>Pentapetalae</taxon>
        <taxon>rosids</taxon>
        <taxon>malvids</taxon>
        <taxon>Sapindales</taxon>
        <taxon>Sapindaceae</taxon>
        <taxon>Hippocastanoideae</taxon>
        <taxon>Acereae</taxon>
        <taxon>Dipteronia</taxon>
    </lineage>
</organism>
<feature type="domain" description="RNase H type-1" evidence="2">
    <location>
        <begin position="79"/>
        <end position="160"/>
    </location>
</feature>
<protein>
    <recommendedName>
        <fullName evidence="2">RNase H type-1 domain-containing protein</fullName>
    </recommendedName>
</protein>
<proteinExistence type="predicted"/>
<keyword evidence="4" id="KW-1185">Reference proteome</keyword>
<name>A0AAE0CKQ6_9ROSI</name>
<dbReference type="Gene3D" id="3.30.420.10">
    <property type="entry name" value="Ribonuclease H-like superfamily/Ribonuclease H"/>
    <property type="match status" value="1"/>
</dbReference>
<sequence length="166" mass="18216">MKPTTPTNSTSSDLSDPTISGIDEHRRRLVAFTIDRGRIDLHRDKEEDCVSEHYKDTVKLKKRRVQAWIPPGMEALNFNVDGSARGQPGSARIGGVLRDCTGMALCLFSLVVSCQDSIAPELMAIEKACSLCVLNPVLKGSVIKTVNDSMMVVSWINGDSFGNLRH</sequence>
<evidence type="ECO:0000313" key="4">
    <source>
        <dbReference type="Proteomes" id="UP001280121"/>
    </source>
</evidence>
<dbReference type="InterPro" id="IPR053151">
    <property type="entry name" value="RNase_H-like"/>
</dbReference>
<dbReference type="Pfam" id="PF13456">
    <property type="entry name" value="RVT_3"/>
    <property type="match status" value="1"/>
</dbReference>
<dbReference type="InterPro" id="IPR012337">
    <property type="entry name" value="RNaseH-like_sf"/>
</dbReference>
<dbReference type="InterPro" id="IPR036397">
    <property type="entry name" value="RNaseH_sf"/>
</dbReference>
<dbReference type="PANTHER" id="PTHR47723">
    <property type="entry name" value="OS05G0353850 PROTEIN"/>
    <property type="match status" value="1"/>
</dbReference>
<dbReference type="InterPro" id="IPR002156">
    <property type="entry name" value="RNaseH_domain"/>
</dbReference>
<dbReference type="InterPro" id="IPR044730">
    <property type="entry name" value="RNase_H-like_dom_plant"/>
</dbReference>
<dbReference type="GO" id="GO:0003676">
    <property type="term" value="F:nucleic acid binding"/>
    <property type="evidence" value="ECO:0007669"/>
    <property type="project" value="InterPro"/>
</dbReference>
<evidence type="ECO:0000313" key="3">
    <source>
        <dbReference type="EMBL" id="KAK2654775.1"/>
    </source>
</evidence>
<feature type="region of interest" description="Disordered" evidence="1">
    <location>
        <begin position="1"/>
        <end position="20"/>
    </location>
</feature>